<dbReference type="PANTHER" id="PTHR42663">
    <property type="entry name" value="HYDROLASE C777.06C-RELATED-RELATED"/>
    <property type="match status" value="1"/>
</dbReference>
<dbReference type="Pfam" id="PF12706">
    <property type="entry name" value="Lactamase_B_2"/>
    <property type="match status" value="1"/>
</dbReference>
<reference evidence="2" key="1">
    <citation type="submission" date="2018-05" db="EMBL/GenBank/DDBJ databases">
        <authorList>
            <person name="Lanie J.A."/>
            <person name="Ng W.-L."/>
            <person name="Kazmierczak K.M."/>
            <person name="Andrzejewski T.M."/>
            <person name="Davidsen T.M."/>
            <person name="Wayne K.J."/>
            <person name="Tettelin H."/>
            <person name="Glass J.I."/>
            <person name="Rusch D."/>
            <person name="Podicherti R."/>
            <person name="Tsui H.-C.T."/>
            <person name="Winkler M.E."/>
        </authorList>
    </citation>
    <scope>NUCLEOTIDE SEQUENCE</scope>
</reference>
<dbReference type="AlphaFoldDB" id="A0A381UMA8"/>
<protein>
    <recommendedName>
        <fullName evidence="1">Metallo-beta-lactamase domain-containing protein</fullName>
    </recommendedName>
</protein>
<proteinExistence type="predicted"/>
<dbReference type="PANTHER" id="PTHR42663:SF6">
    <property type="entry name" value="HYDROLASE C777.06C-RELATED"/>
    <property type="match status" value="1"/>
</dbReference>
<sequence length="303" mass="34626">MNSFYSLLISVGLLWAGKNTQSPYVVVLGIVQDGGMPHAQCQKKCCKNLWGKVKKEKVSCLGIMDPGTNQSWIIDATPDFPEQHQIITQGNDIKLAGIFLTHAHAGHYTGLMHLGREVMGAKNVPVFAMPRMRNFLETNGPWDQLVSLHNIKITEMRKQKEIKLSDRLFIEPIRVPHRDEYSETVGYQIMGPNKSLLFIPDIDKWEKWDQDILMRIKHVDFALLDGTFYSGDELPHRDMSEIPHPFIVESMDLFSSLNTPNRNKIFFIHLNHSNPVMEKTSAASNMIRSKRFNVAREGIIFPL</sequence>
<dbReference type="EMBL" id="UINC01006729">
    <property type="protein sequence ID" value="SVA29282.1"/>
    <property type="molecule type" value="Genomic_DNA"/>
</dbReference>
<dbReference type="Gene3D" id="3.60.15.10">
    <property type="entry name" value="Ribonuclease Z/Hydroxyacylglutathione hydrolase-like"/>
    <property type="match status" value="1"/>
</dbReference>
<evidence type="ECO:0000313" key="2">
    <source>
        <dbReference type="EMBL" id="SVA29282.1"/>
    </source>
</evidence>
<dbReference type="InterPro" id="IPR001279">
    <property type="entry name" value="Metallo-B-lactamas"/>
</dbReference>
<name>A0A381UMA8_9ZZZZ</name>
<dbReference type="SUPFAM" id="SSF56281">
    <property type="entry name" value="Metallo-hydrolase/oxidoreductase"/>
    <property type="match status" value="1"/>
</dbReference>
<evidence type="ECO:0000259" key="1">
    <source>
        <dbReference type="Pfam" id="PF12706"/>
    </source>
</evidence>
<gene>
    <name evidence="2" type="ORF">METZ01_LOCUS82136</name>
</gene>
<dbReference type="InterPro" id="IPR036866">
    <property type="entry name" value="RibonucZ/Hydroxyglut_hydro"/>
</dbReference>
<organism evidence="2">
    <name type="scientific">marine metagenome</name>
    <dbReference type="NCBI Taxonomy" id="408172"/>
    <lineage>
        <taxon>unclassified sequences</taxon>
        <taxon>metagenomes</taxon>
        <taxon>ecological metagenomes</taxon>
    </lineage>
</organism>
<feature type="domain" description="Metallo-beta-lactamase" evidence="1">
    <location>
        <begin position="73"/>
        <end position="258"/>
    </location>
</feature>
<accession>A0A381UMA8</accession>